<dbReference type="InterPro" id="IPR002912">
    <property type="entry name" value="ACT_dom"/>
</dbReference>
<evidence type="ECO:0000256" key="1">
    <source>
        <dbReference type="ARBA" id="ARBA00022737"/>
    </source>
</evidence>
<dbReference type="CDD" id="cd04897">
    <property type="entry name" value="ACT_ACR_3"/>
    <property type="match status" value="1"/>
</dbReference>
<evidence type="ECO:0000313" key="4">
    <source>
        <dbReference type="EMBL" id="MBA0551771.1"/>
    </source>
</evidence>
<sequence>MYADRDYKQCQGCDGSCRQWNGCTNTHVTIEACREKGYLVVNIRCRDRTKLLFDTVCALTDMQYVVFHAAISSKGTMADQEYFIRRQDGCSSNTQSEREKLAQCLIAAIERRESHGLRLDICTQNKMGLLSDVTRVFRENGLSITRVEIGTQGERATGTFHVTDASGHEADLRTVELVRQEIGGSVLRVYRSPNGTSRASSSSISRNSSGEVEERAKFSLGNVLWSQLERFSENFGFIKS</sequence>
<keyword evidence="5" id="KW-1185">Reference proteome</keyword>
<comment type="caution">
    <text evidence="4">The sequence shown here is derived from an EMBL/GenBank/DDBJ whole genome shotgun (WGS) entry which is preliminary data.</text>
</comment>
<keyword evidence="1 2" id="KW-0677">Repeat</keyword>
<dbReference type="PROSITE" id="PS51671">
    <property type="entry name" value="ACT"/>
    <property type="match status" value="1"/>
</dbReference>
<name>A0A7J8LH50_9ROSI</name>
<gene>
    <name evidence="4" type="ORF">Golob_022637</name>
</gene>
<evidence type="ECO:0000313" key="5">
    <source>
        <dbReference type="Proteomes" id="UP000593572"/>
    </source>
</evidence>
<evidence type="ECO:0000256" key="2">
    <source>
        <dbReference type="RuleBase" id="RU369043"/>
    </source>
</evidence>
<dbReference type="SUPFAM" id="SSF55021">
    <property type="entry name" value="ACT-like"/>
    <property type="match status" value="1"/>
</dbReference>
<dbReference type="InterPro" id="IPR045865">
    <property type="entry name" value="ACT-like_dom_sf"/>
</dbReference>
<accession>A0A7J8LH50</accession>
<dbReference type="Proteomes" id="UP000593572">
    <property type="component" value="Unassembled WGS sequence"/>
</dbReference>
<feature type="domain" description="ACT" evidence="3">
    <location>
        <begin position="118"/>
        <end position="194"/>
    </location>
</feature>
<dbReference type="Gene3D" id="3.30.70.260">
    <property type="match status" value="1"/>
</dbReference>
<dbReference type="AlphaFoldDB" id="A0A7J8LH50"/>
<organism evidence="4 5">
    <name type="scientific">Gossypium lobatum</name>
    <dbReference type="NCBI Taxonomy" id="34289"/>
    <lineage>
        <taxon>Eukaryota</taxon>
        <taxon>Viridiplantae</taxon>
        <taxon>Streptophyta</taxon>
        <taxon>Embryophyta</taxon>
        <taxon>Tracheophyta</taxon>
        <taxon>Spermatophyta</taxon>
        <taxon>Magnoliopsida</taxon>
        <taxon>eudicotyledons</taxon>
        <taxon>Gunneridae</taxon>
        <taxon>Pentapetalae</taxon>
        <taxon>rosids</taxon>
        <taxon>malvids</taxon>
        <taxon>Malvales</taxon>
        <taxon>Malvaceae</taxon>
        <taxon>Malvoideae</taxon>
        <taxon>Gossypium</taxon>
    </lineage>
</organism>
<comment type="function">
    <text evidence="2">Binds amino acids.</text>
</comment>
<dbReference type="InterPro" id="IPR040217">
    <property type="entry name" value="ACR1-12"/>
</dbReference>
<evidence type="ECO:0000259" key="3">
    <source>
        <dbReference type="PROSITE" id="PS51671"/>
    </source>
</evidence>
<dbReference type="PANTHER" id="PTHR31096:SF7">
    <property type="entry name" value="ACT DOMAIN-CONTAINING PROTEIN ACR1"/>
    <property type="match status" value="1"/>
</dbReference>
<reference evidence="4 5" key="1">
    <citation type="journal article" date="2019" name="Genome Biol. Evol.">
        <title>Insights into the evolution of the New World diploid cottons (Gossypium, subgenus Houzingenia) based on genome sequencing.</title>
        <authorList>
            <person name="Grover C.E."/>
            <person name="Arick M.A. 2nd"/>
            <person name="Thrash A."/>
            <person name="Conover J.L."/>
            <person name="Sanders W.S."/>
            <person name="Peterson D.G."/>
            <person name="Frelichowski J.E."/>
            <person name="Scheffler J.A."/>
            <person name="Scheffler B.E."/>
            <person name="Wendel J.F."/>
        </authorList>
    </citation>
    <scope>NUCLEOTIDE SEQUENCE [LARGE SCALE GENOMIC DNA]</scope>
    <source>
        <strain evidence="4">157</strain>
        <tissue evidence="4">Leaf</tissue>
    </source>
</reference>
<dbReference type="Pfam" id="PF01842">
    <property type="entry name" value="ACT"/>
    <property type="match status" value="1"/>
</dbReference>
<protein>
    <recommendedName>
        <fullName evidence="2">ACT domain-containing protein ACR</fullName>
    </recommendedName>
    <alternativeName>
        <fullName evidence="2">Protein ACT DOMAIN REPEATS</fullName>
    </alternativeName>
</protein>
<proteinExistence type="predicted"/>
<dbReference type="GO" id="GO:0016597">
    <property type="term" value="F:amino acid binding"/>
    <property type="evidence" value="ECO:0007669"/>
    <property type="project" value="UniProtKB-UniRule"/>
</dbReference>
<dbReference type="PANTHER" id="PTHR31096">
    <property type="entry name" value="ACT DOMAIN-CONTAINING PROTEIN ACR4-RELATED"/>
    <property type="match status" value="1"/>
</dbReference>
<dbReference type="EMBL" id="JABEZX010000003">
    <property type="protein sequence ID" value="MBA0551771.1"/>
    <property type="molecule type" value="Genomic_DNA"/>
</dbReference>